<feature type="transmembrane region" description="Helical" evidence="1">
    <location>
        <begin position="12"/>
        <end position="33"/>
    </location>
</feature>
<accession>A0A977L1H7</accession>
<keyword evidence="1" id="KW-0472">Membrane</keyword>
<protein>
    <submittedName>
        <fullName evidence="2">Uncharacterized protein</fullName>
    </submittedName>
</protein>
<evidence type="ECO:0000313" key="2">
    <source>
        <dbReference type="EMBL" id="UXE63769.1"/>
    </source>
</evidence>
<dbReference type="EMBL" id="CP073041">
    <property type="protein sequence ID" value="UXE63769.1"/>
    <property type="molecule type" value="Genomic_DNA"/>
</dbReference>
<organism evidence="2">
    <name type="scientific">Woronichinia naegeliana WA131</name>
    <dbReference type="NCBI Taxonomy" id="2824559"/>
    <lineage>
        <taxon>Bacteria</taxon>
        <taxon>Bacillati</taxon>
        <taxon>Cyanobacteriota</taxon>
        <taxon>Cyanophyceae</taxon>
        <taxon>Synechococcales</taxon>
        <taxon>Coelosphaeriaceae</taxon>
        <taxon>Woronichinia</taxon>
    </lineage>
</organism>
<dbReference type="Proteomes" id="UP001065613">
    <property type="component" value="Chromosome"/>
</dbReference>
<keyword evidence="1" id="KW-1133">Transmembrane helix</keyword>
<name>A0A977L1H7_9CYAN</name>
<reference evidence="2" key="1">
    <citation type="submission" date="2021-04" db="EMBL/GenBank/DDBJ databases">
        <title>Genome sequence of Woronichinia naegeliana from Washington state freshwater lake bloom.</title>
        <authorList>
            <person name="Dreher T.W."/>
        </authorList>
    </citation>
    <scope>NUCLEOTIDE SEQUENCE</scope>
    <source>
        <strain evidence="2">WA131</strain>
    </source>
</reference>
<evidence type="ECO:0000256" key="1">
    <source>
        <dbReference type="SAM" id="Phobius"/>
    </source>
</evidence>
<keyword evidence="1" id="KW-0812">Transmembrane</keyword>
<dbReference type="KEGG" id="wna:KA717_15075"/>
<sequence>MLSQSAPTTTLIRNYVIAAASVLTLSLGISDLVNNPARLAQQNKLDGYSYYVSAGLVNYAQSSLK</sequence>
<dbReference type="AlphaFoldDB" id="A0A977L1H7"/>
<proteinExistence type="predicted"/>
<gene>
    <name evidence="2" type="ORF">KA717_15075</name>
</gene>